<sequence>MLPGGRKDYVWMKEHMSVLEVLRLVEEAMGEGLPGWQMWYSLKCNRFELLPLGRDGDVKKLMKGNDEYTYLYVEGSEGLCVGWVHGNEACKGQSRGVAIVIVGRVEHIQKLSLKVDKRKTELEKWENGVGDRIEKKLRKTLANIGSVADVKLFNTALGEYGVLLMNNRSLVMNLAERKCSCK</sequence>
<evidence type="ECO:0000313" key="1">
    <source>
        <dbReference type="EMBL" id="KAJ8434229.1"/>
    </source>
</evidence>
<proteinExistence type="predicted"/>
<dbReference type="OrthoDB" id="1939383at2759"/>
<reference evidence="1" key="1">
    <citation type="submission" date="2022-04" db="EMBL/GenBank/DDBJ databases">
        <title>Carnegiea gigantea Genome sequencing and assembly v2.</title>
        <authorList>
            <person name="Copetti D."/>
            <person name="Sanderson M.J."/>
            <person name="Burquez A."/>
            <person name="Wojciechowski M.F."/>
        </authorList>
    </citation>
    <scope>NUCLEOTIDE SEQUENCE</scope>
    <source>
        <strain evidence="1">SGP5-SGP5p</strain>
        <tissue evidence="1">Aerial part</tissue>
    </source>
</reference>
<keyword evidence="2" id="KW-1185">Reference proteome</keyword>
<organism evidence="1 2">
    <name type="scientific">Carnegiea gigantea</name>
    <dbReference type="NCBI Taxonomy" id="171969"/>
    <lineage>
        <taxon>Eukaryota</taxon>
        <taxon>Viridiplantae</taxon>
        <taxon>Streptophyta</taxon>
        <taxon>Embryophyta</taxon>
        <taxon>Tracheophyta</taxon>
        <taxon>Spermatophyta</taxon>
        <taxon>Magnoliopsida</taxon>
        <taxon>eudicotyledons</taxon>
        <taxon>Gunneridae</taxon>
        <taxon>Pentapetalae</taxon>
        <taxon>Caryophyllales</taxon>
        <taxon>Cactineae</taxon>
        <taxon>Cactaceae</taxon>
        <taxon>Cactoideae</taxon>
        <taxon>Echinocereeae</taxon>
        <taxon>Carnegiea</taxon>
    </lineage>
</organism>
<dbReference type="Proteomes" id="UP001153076">
    <property type="component" value="Unassembled WGS sequence"/>
</dbReference>
<dbReference type="EMBL" id="JAKOGI010000491">
    <property type="protein sequence ID" value="KAJ8434229.1"/>
    <property type="molecule type" value="Genomic_DNA"/>
</dbReference>
<dbReference type="AlphaFoldDB" id="A0A9Q1K0E2"/>
<name>A0A9Q1K0E2_9CARY</name>
<accession>A0A9Q1K0E2</accession>
<evidence type="ECO:0000313" key="2">
    <source>
        <dbReference type="Proteomes" id="UP001153076"/>
    </source>
</evidence>
<gene>
    <name evidence="1" type="ORF">Cgig2_005908</name>
</gene>
<comment type="caution">
    <text evidence="1">The sequence shown here is derived from an EMBL/GenBank/DDBJ whole genome shotgun (WGS) entry which is preliminary data.</text>
</comment>
<protein>
    <submittedName>
        <fullName evidence="1">Uncharacterized protein</fullName>
    </submittedName>
</protein>